<evidence type="ECO:0000256" key="1">
    <source>
        <dbReference type="SAM" id="MobiDB-lite"/>
    </source>
</evidence>
<dbReference type="AlphaFoldDB" id="B7Q132"/>
<sequence>MARDRKADDHLDFVMNNAEADEVVDRRRRVGCSGRRRSSGLTGWKKRLGACAARLGGDGHEDGGATGSRPSPQPTRRRYLERR</sequence>
<dbReference type="HOGENOM" id="CLU_2545133_0_0_1"/>
<proteinExistence type="predicted"/>
<dbReference type="InParanoid" id="B7Q132"/>
<dbReference type="PaxDb" id="6945-B7Q132"/>
<keyword evidence="4" id="KW-1185">Reference proteome</keyword>
<reference evidence="3" key="2">
    <citation type="submission" date="2020-05" db="UniProtKB">
        <authorList>
            <consortium name="EnsemblMetazoa"/>
        </authorList>
    </citation>
    <scope>IDENTIFICATION</scope>
    <source>
        <strain evidence="3">wikel</strain>
    </source>
</reference>
<gene>
    <name evidence="2" type="ORF">IscW_ISCW009564</name>
</gene>
<feature type="region of interest" description="Disordered" evidence="1">
    <location>
        <begin position="55"/>
        <end position="83"/>
    </location>
</feature>
<evidence type="ECO:0000313" key="3">
    <source>
        <dbReference type="EnsemblMetazoa" id="ISCW009564-PA"/>
    </source>
</evidence>
<name>B7Q132_IXOSC</name>
<accession>B7Q132</accession>
<dbReference type="Proteomes" id="UP000001555">
    <property type="component" value="Unassembled WGS sequence"/>
</dbReference>
<evidence type="ECO:0000313" key="2">
    <source>
        <dbReference type="EMBL" id="EEC12554.1"/>
    </source>
</evidence>
<dbReference type="VEuPathDB" id="VectorBase:ISCI009564"/>
<evidence type="ECO:0000313" key="4">
    <source>
        <dbReference type="Proteomes" id="UP000001555"/>
    </source>
</evidence>
<reference evidence="2 4" key="1">
    <citation type="submission" date="2008-03" db="EMBL/GenBank/DDBJ databases">
        <title>Annotation of Ixodes scapularis.</title>
        <authorList>
            <consortium name="Ixodes scapularis Genome Project Consortium"/>
            <person name="Caler E."/>
            <person name="Hannick L.I."/>
            <person name="Bidwell S."/>
            <person name="Joardar V."/>
            <person name="Thiagarajan M."/>
            <person name="Amedeo P."/>
            <person name="Galinsky K.J."/>
            <person name="Schobel S."/>
            <person name="Inman J."/>
            <person name="Hostetler J."/>
            <person name="Miller J."/>
            <person name="Hammond M."/>
            <person name="Megy K."/>
            <person name="Lawson D."/>
            <person name="Kodira C."/>
            <person name="Sutton G."/>
            <person name="Meyer J."/>
            <person name="Hill C.A."/>
            <person name="Birren B."/>
            <person name="Nene V."/>
            <person name="Collins F."/>
            <person name="Alarcon-Chaidez F."/>
            <person name="Wikel S."/>
            <person name="Strausberg R."/>
        </authorList>
    </citation>
    <scope>NUCLEOTIDE SEQUENCE [LARGE SCALE GENOMIC DNA]</scope>
    <source>
        <strain evidence="4">Wikel</strain>
        <strain evidence="2">Wikel colony</strain>
    </source>
</reference>
<protein>
    <submittedName>
        <fullName evidence="2 3">Uncharacterized protein</fullName>
    </submittedName>
</protein>
<dbReference type="EMBL" id="DS835781">
    <property type="protein sequence ID" value="EEC12554.1"/>
    <property type="molecule type" value="Genomic_DNA"/>
</dbReference>
<dbReference type="EMBL" id="ABJB010502138">
    <property type="status" value="NOT_ANNOTATED_CDS"/>
    <property type="molecule type" value="Genomic_DNA"/>
</dbReference>
<dbReference type="EnsemblMetazoa" id="ISCW009564-RA">
    <property type="protein sequence ID" value="ISCW009564-PA"/>
    <property type="gene ID" value="ISCW009564"/>
</dbReference>
<organism>
    <name type="scientific">Ixodes scapularis</name>
    <name type="common">Black-legged tick</name>
    <name type="synonym">Deer tick</name>
    <dbReference type="NCBI Taxonomy" id="6945"/>
    <lineage>
        <taxon>Eukaryota</taxon>
        <taxon>Metazoa</taxon>
        <taxon>Ecdysozoa</taxon>
        <taxon>Arthropoda</taxon>
        <taxon>Chelicerata</taxon>
        <taxon>Arachnida</taxon>
        <taxon>Acari</taxon>
        <taxon>Parasitiformes</taxon>
        <taxon>Ixodida</taxon>
        <taxon>Ixodoidea</taxon>
        <taxon>Ixodidae</taxon>
        <taxon>Ixodinae</taxon>
        <taxon>Ixodes</taxon>
    </lineage>
</organism>
<dbReference type="VEuPathDB" id="VectorBase:ISCW009564"/>